<evidence type="ECO:0000256" key="1">
    <source>
        <dbReference type="SAM" id="MobiDB-lite"/>
    </source>
</evidence>
<feature type="region of interest" description="Disordered" evidence="1">
    <location>
        <begin position="1"/>
        <end position="21"/>
    </location>
</feature>
<dbReference type="GeneID" id="92044080"/>
<proteinExistence type="predicted"/>
<dbReference type="Pfam" id="PF06985">
    <property type="entry name" value="HET"/>
    <property type="match status" value="1"/>
</dbReference>
<evidence type="ECO:0000313" key="4">
    <source>
        <dbReference type="Proteomes" id="UP001433268"/>
    </source>
</evidence>
<protein>
    <recommendedName>
        <fullName evidence="2">Heterokaryon incompatibility domain-containing protein</fullName>
    </recommendedName>
</protein>
<dbReference type="RefSeq" id="XP_066669943.1">
    <property type="nucleotide sequence ID" value="XM_066811020.1"/>
</dbReference>
<reference evidence="3 4" key="1">
    <citation type="submission" date="2023-01" db="EMBL/GenBank/DDBJ databases">
        <title>Analysis of 21 Apiospora genomes using comparative genomics revels a genus with tremendous synthesis potential of carbohydrate active enzymes and secondary metabolites.</title>
        <authorList>
            <person name="Sorensen T."/>
        </authorList>
    </citation>
    <scope>NUCLEOTIDE SEQUENCE [LARGE SCALE GENOMIC DNA]</scope>
    <source>
        <strain evidence="3 4">CBS 114990</strain>
    </source>
</reference>
<evidence type="ECO:0000259" key="2">
    <source>
        <dbReference type="Pfam" id="PF06985"/>
    </source>
</evidence>
<dbReference type="Proteomes" id="UP001433268">
    <property type="component" value="Unassembled WGS sequence"/>
</dbReference>
<feature type="domain" description="Heterokaryon incompatibility" evidence="2">
    <location>
        <begin position="58"/>
        <end position="213"/>
    </location>
</feature>
<evidence type="ECO:0000313" key="3">
    <source>
        <dbReference type="EMBL" id="KAK8085434.1"/>
    </source>
</evidence>
<dbReference type="PANTHER" id="PTHR24148">
    <property type="entry name" value="ANKYRIN REPEAT DOMAIN-CONTAINING PROTEIN 39 HOMOLOG-RELATED"/>
    <property type="match status" value="1"/>
</dbReference>
<comment type="caution">
    <text evidence="3">The sequence shown here is derived from an EMBL/GenBank/DDBJ whole genome shotgun (WGS) entry which is preliminary data.</text>
</comment>
<accession>A0ABR1WPI2</accession>
<dbReference type="InterPro" id="IPR052895">
    <property type="entry name" value="HetReg/Transcr_Mod"/>
</dbReference>
<dbReference type="PANTHER" id="PTHR24148:SF64">
    <property type="entry name" value="HETEROKARYON INCOMPATIBILITY DOMAIN-CONTAINING PROTEIN"/>
    <property type="match status" value="1"/>
</dbReference>
<gene>
    <name evidence="3" type="ORF">PG997_006705</name>
</gene>
<sequence length="627" mass="70745">MPVPLEIPGDNLYAPLNPATPEDPATSDVRFLELLPGDFDEAMHCSLRTCSLKNHPKYEALSYVWGDARVTKPVYVNGHLVQVTSNLTTALRYLRHHQRPRTLWVDAICINQADILEKGQQVPLMGLIYSQCSQTVAWLGLPTPEMMPVISLMSPYLSVRYWREKALKLYRDVMAYTSSNNTMRRNIYYRKLGLATILVSKFPYWTRIWTYQEFWLPKKTVFVCGTLVFEPLLRSKRWDAQTIIRNAYFTPEIPQNVDASLLAEWNQLEMVMEGHMLAGLQYGFMLELYGDGKNPSPEKAFTLTLLHTTGRQCTNVRDRIYGLYAFTPRLRKIYPVEYNKPACVLMYQTTAASIQLSGMIMYTGFALHSSEPIGVSIPSWSLDFNKPFDFPTKVPMLIVPDAPEPGHYSSKPRAPTVTRVTLTLPAHVMGTITSPLRLSHDHTALAGELLRILRKIDEYHMRIRSALASFIDMEQITRNEVLLQNMLQYHSQPPSQHGEIGHGWKISPEFFEKSVLQSLAGKTVALFDAVGLSDGEQGAASIAGIVSGRAVEGDVLILPTCDGPVIGLRREVQPWVDVSPAEDTYFTMVGVVWVEGMSGTRAADMDENGKRLVDATRKTGYEDFVIR</sequence>
<dbReference type="EMBL" id="JAQQWN010000005">
    <property type="protein sequence ID" value="KAK8085434.1"/>
    <property type="molecule type" value="Genomic_DNA"/>
</dbReference>
<organism evidence="3 4">
    <name type="scientific">Apiospora hydei</name>
    <dbReference type="NCBI Taxonomy" id="1337664"/>
    <lineage>
        <taxon>Eukaryota</taxon>
        <taxon>Fungi</taxon>
        <taxon>Dikarya</taxon>
        <taxon>Ascomycota</taxon>
        <taxon>Pezizomycotina</taxon>
        <taxon>Sordariomycetes</taxon>
        <taxon>Xylariomycetidae</taxon>
        <taxon>Amphisphaeriales</taxon>
        <taxon>Apiosporaceae</taxon>
        <taxon>Apiospora</taxon>
    </lineage>
</organism>
<dbReference type="InterPro" id="IPR010730">
    <property type="entry name" value="HET"/>
</dbReference>
<name>A0ABR1WPI2_9PEZI</name>
<keyword evidence="4" id="KW-1185">Reference proteome</keyword>